<name>A0A1H9NWM2_9BACT</name>
<evidence type="ECO:0000313" key="3">
    <source>
        <dbReference type="Proteomes" id="UP000199021"/>
    </source>
</evidence>
<evidence type="ECO:0000313" key="2">
    <source>
        <dbReference type="EMBL" id="SER40197.1"/>
    </source>
</evidence>
<proteinExistence type="predicted"/>
<keyword evidence="3" id="KW-1185">Reference proteome</keyword>
<reference evidence="3" key="1">
    <citation type="submission" date="2016-10" db="EMBL/GenBank/DDBJ databases">
        <authorList>
            <person name="Varghese N."/>
            <person name="Submissions S."/>
        </authorList>
    </citation>
    <scope>NUCLEOTIDE SEQUENCE [LARGE SCALE GENOMIC DNA]</scope>
    <source>
        <strain evidence="3">DSM 24740</strain>
    </source>
</reference>
<sequence>MNDVLRSINKTASSAQVDDAVFVLGSLRFAGLQAYTALLFQTSLAPAVSAQTLCCLQRAEPKEPKDQKTNLPQNRPHLHRFM</sequence>
<organism evidence="2 3">
    <name type="scientific">Neolewinella agarilytica</name>
    <dbReference type="NCBI Taxonomy" id="478744"/>
    <lineage>
        <taxon>Bacteria</taxon>
        <taxon>Pseudomonadati</taxon>
        <taxon>Bacteroidota</taxon>
        <taxon>Saprospiria</taxon>
        <taxon>Saprospirales</taxon>
        <taxon>Lewinellaceae</taxon>
        <taxon>Neolewinella</taxon>
    </lineage>
</organism>
<feature type="region of interest" description="Disordered" evidence="1">
    <location>
        <begin position="60"/>
        <end position="82"/>
    </location>
</feature>
<evidence type="ECO:0000256" key="1">
    <source>
        <dbReference type="SAM" id="MobiDB-lite"/>
    </source>
</evidence>
<gene>
    <name evidence="2" type="ORF">SAMN05444359_14018</name>
</gene>
<dbReference type="STRING" id="478744.SAMN05444359_14018"/>
<dbReference type="AlphaFoldDB" id="A0A1H9NWM2"/>
<dbReference type="Proteomes" id="UP000199021">
    <property type="component" value="Unassembled WGS sequence"/>
</dbReference>
<accession>A0A1H9NWM2</accession>
<dbReference type="EMBL" id="FOFB01000040">
    <property type="protein sequence ID" value="SER40197.1"/>
    <property type="molecule type" value="Genomic_DNA"/>
</dbReference>
<protein>
    <submittedName>
        <fullName evidence="2">Uncharacterized protein</fullName>
    </submittedName>
</protein>
<dbReference type="InParanoid" id="A0A1H9NWM2"/>